<evidence type="ECO:0000256" key="12">
    <source>
        <dbReference type="ARBA" id="ARBA00023242"/>
    </source>
</evidence>
<evidence type="ECO:0000256" key="2">
    <source>
        <dbReference type="ARBA" id="ARBA00009711"/>
    </source>
</evidence>
<dbReference type="SUPFAM" id="SSF51197">
    <property type="entry name" value="Clavaminate synthase-like"/>
    <property type="match status" value="1"/>
</dbReference>
<comment type="caution">
    <text evidence="15">The sequence shown here is derived from an EMBL/GenBank/DDBJ whole genome shotgun (WGS) entry which is preliminary data.</text>
</comment>
<dbReference type="PROSITE" id="PS51184">
    <property type="entry name" value="JMJC"/>
    <property type="match status" value="1"/>
</dbReference>
<evidence type="ECO:0000256" key="5">
    <source>
        <dbReference type="ARBA" id="ARBA00022833"/>
    </source>
</evidence>
<keyword evidence="11" id="KW-0804">Transcription</keyword>
<keyword evidence="8" id="KW-0560">Oxidoreductase</keyword>
<evidence type="ECO:0000256" key="1">
    <source>
        <dbReference type="ARBA" id="ARBA00001954"/>
    </source>
</evidence>
<dbReference type="EC" id="1.14.11.66" evidence="3"/>
<dbReference type="GO" id="GO:0000785">
    <property type="term" value="C:chromatin"/>
    <property type="evidence" value="ECO:0007669"/>
    <property type="project" value="TreeGrafter"/>
</dbReference>
<evidence type="ECO:0000259" key="14">
    <source>
        <dbReference type="PROSITE" id="PS51184"/>
    </source>
</evidence>
<keyword evidence="7" id="KW-0223">Dioxygenase</keyword>
<dbReference type="GO" id="GO:0046872">
    <property type="term" value="F:metal ion binding"/>
    <property type="evidence" value="ECO:0007669"/>
    <property type="project" value="UniProtKB-KW"/>
</dbReference>
<dbReference type="GO" id="GO:0005634">
    <property type="term" value="C:nucleus"/>
    <property type="evidence" value="ECO:0007669"/>
    <property type="project" value="TreeGrafter"/>
</dbReference>
<keyword evidence="4" id="KW-0479">Metal-binding</keyword>
<name>A0A7K7TBV8_9TYRA</name>
<dbReference type="GO" id="GO:0010468">
    <property type="term" value="P:regulation of gene expression"/>
    <property type="evidence" value="ECO:0007669"/>
    <property type="project" value="TreeGrafter"/>
</dbReference>
<dbReference type="Pfam" id="PF02373">
    <property type="entry name" value="JmjC"/>
    <property type="match status" value="1"/>
</dbReference>
<evidence type="ECO:0000256" key="6">
    <source>
        <dbReference type="ARBA" id="ARBA00022853"/>
    </source>
</evidence>
<dbReference type="PANTHER" id="PTHR10694">
    <property type="entry name" value="LYSINE-SPECIFIC DEMETHYLASE"/>
    <property type="match status" value="1"/>
</dbReference>
<feature type="domain" description="JmjC" evidence="14">
    <location>
        <begin position="88"/>
        <end position="258"/>
    </location>
</feature>
<evidence type="ECO:0000256" key="8">
    <source>
        <dbReference type="ARBA" id="ARBA00023002"/>
    </source>
</evidence>
<dbReference type="GO" id="GO:0140684">
    <property type="term" value="F:histone H3K9me2/H3K9me3 demethylase activity"/>
    <property type="evidence" value="ECO:0007669"/>
    <property type="project" value="UniProtKB-EC"/>
</dbReference>
<dbReference type="FunFam" id="2.60.120.650:FF:000048">
    <property type="entry name" value="Lysine-specific demethylase 4A"/>
    <property type="match status" value="1"/>
</dbReference>
<keyword evidence="6" id="KW-0156">Chromatin regulator</keyword>
<evidence type="ECO:0000313" key="15">
    <source>
        <dbReference type="EMBL" id="NXA14208.1"/>
    </source>
</evidence>
<feature type="non-terminal residue" evidence="15">
    <location>
        <position position="400"/>
    </location>
</feature>
<evidence type="ECO:0000313" key="16">
    <source>
        <dbReference type="Proteomes" id="UP000589485"/>
    </source>
</evidence>
<evidence type="ECO:0000256" key="3">
    <source>
        <dbReference type="ARBA" id="ARBA00012900"/>
    </source>
</evidence>
<evidence type="ECO:0000256" key="9">
    <source>
        <dbReference type="ARBA" id="ARBA00023004"/>
    </source>
</evidence>
<dbReference type="GO" id="GO:0032259">
    <property type="term" value="P:methylation"/>
    <property type="evidence" value="ECO:0007669"/>
    <property type="project" value="UniProtKB-KW"/>
</dbReference>
<reference evidence="15 16" key="1">
    <citation type="submission" date="2019-09" db="EMBL/GenBank/DDBJ databases">
        <title>Bird 10,000 Genomes (B10K) Project - Family phase.</title>
        <authorList>
            <person name="Zhang G."/>
        </authorList>
    </citation>
    <scope>NUCLEOTIDE SEQUENCE [LARGE SCALE GENOMIC DNA]</scope>
    <source>
        <strain evidence="15">B10K-DU-030-41</strain>
        <tissue evidence="15">Muscle</tissue>
    </source>
</reference>
<dbReference type="SMART" id="SM00558">
    <property type="entry name" value="JmjC"/>
    <property type="match status" value="1"/>
</dbReference>
<evidence type="ECO:0000256" key="10">
    <source>
        <dbReference type="ARBA" id="ARBA00023015"/>
    </source>
</evidence>
<keyword evidence="15" id="KW-0808">Transferase</keyword>
<keyword evidence="10" id="KW-0805">Transcription regulation</keyword>
<keyword evidence="5" id="KW-0862">Zinc</keyword>
<feature type="non-terminal residue" evidence="15">
    <location>
        <position position="1"/>
    </location>
</feature>
<dbReference type="GO" id="GO:0051864">
    <property type="term" value="F:histone H3K36 demethylase activity"/>
    <property type="evidence" value="ECO:0007669"/>
    <property type="project" value="TreeGrafter"/>
</dbReference>
<gene>
    <name evidence="15" type="primary">Kdm4c</name>
    <name evidence="15" type="ORF">SAPAEN_R02927</name>
</gene>
<sequence length="400" mass="46158">PRKHYNDIEDMVIPAPIQQKVTGQLGLFTQYNIQKKPMTVKEFKQLANSNKYCTPRYIDYEDLERKYWKNLTFVAPIYGADINGSIYDEGIEEWNIAHLNTILDVVGEECGISIEGVNTPYLYFGMWKTTFAWHTEDMDLYSINYLHFGQPKSWQKFPPFINEKIHNFTYLALLGFFPSSSQGCDAFLRHKMTLISPSILKKYGIPFDKITQEAGEFMITFPYGYHAGFNHGFNCAESTNFATIRWIDYGKAAKLCTCRGDMVSISMDVFVRKFQPDRYQLWKQGKDLYTIDHTKPTPESTPEVKTWLQRRKKIQNFPKSFQHPRSQSKKLKTPEDKRVSAMVADAEIIVSKGATDGFKVSEEPENKTTGVPFGEQGNISRMQLDQHLLDHVKVAGEIRT</sequence>
<dbReference type="OrthoDB" id="9547406at2759"/>
<dbReference type="Proteomes" id="UP000589485">
    <property type="component" value="Unassembled WGS sequence"/>
</dbReference>
<proteinExistence type="inferred from homology"/>
<keyword evidence="9" id="KW-0408">Iron</keyword>
<dbReference type="AlphaFoldDB" id="A0A7K7TBV8"/>
<dbReference type="EMBL" id="VZSY01001379">
    <property type="protein sequence ID" value="NXA14208.1"/>
    <property type="molecule type" value="Genomic_DNA"/>
</dbReference>
<organism evidence="15 16">
    <name type="scientific">Sapayoa aenigma</name>
    <name type="common">broad-billed sapayoa</name>
    <dbReference type="NCBI Taxonomy" id="239371"/>
    <lineage>
        <taxon>Eukaryota</taxon>
        <taxon>Metazoa</taxon>
        <taxon>Chordata</taxon>
        <taxon>Craniata</taxon>
        <taxon>Vertebrata</taxon>
        <taxon>Euteleostomi</taxon>
        <taxon>Archelosauria</taxon>
        <taxon>Archosauria</taxon>
        <taxon>Dinosauria</taxon>
        <taxon>Saurischia</taxon>
        <taxon>Theropoda</taxon>
        <taxon>Coelurosauria</taxon>
        <taxon>Aves</taxon>
        <taxon>Neognathae</taxon>
        <taxon>Neoaves</taxon>
        <taxon>Telluraves</taxon>
        <taxon>Australaves</taxon>
        <taxon>Passeriformes</taxon>
        <taxon>Tyrannidae</taxon>
        <taxon>Sapayoa</taxon>
    </lineage>
</organism>
<evidence type="ECO:0000256" key="4">
    <source>
        <dbReference type="ARBA" id="ARBA00022723"/>
    </source>
</evidence>
<comment type="cofactor">
    <cofactor evidence="1">
        <name>Fe(2+)</name>
        <dbReference type="ChEBI" id="CHEBI:29033"/>
    </cofactor>
</comment>
<comment type="similarity">
    <text evidence="2">Belongs to the JHDM3 histone demethylase family.</text>
</comment>
<comment type="catalytic activity">
    <reaction evidence="13">
        <text>N(6),N(6),N(6)-trimethyl-L-lysyl(9)-[histone H3] + 2 2-oxoglutarate + 2 O2 = N(6)-methyl-L-lysyl(9)-[histone H3] + 2 formaldehyde + 2 succinate + 2 CO2</text>
        <dbReference type="Rhea" id="RHEA:60200"/>
        <dbReference type="Rhea" id="RHEA-COMP:15538"/>
        <dbReference type="Rhea" id="RHEA-COMP:15542"/>
        <dbReference type="ChEBI" id="CHEBI:15379"/>
        <dbReference type="ChEBI" id="CHEBI:16526"/>
        <dbReference type="ChEBI" id="CHEBI:16810"/>
        <dbReference type="ChEBI" id="CHEBI:16842"/>
        <dbReference type="ChEBI" id="CHEBI:30031"/>
        <dbReference type="ChEBI" id="CHEBI:61929"/>
        <dbReference type="ChEBI" id="CHEBI:61961"/>
        <dbReference type="EC" id="1.14.11.66"/>
    </reaction>
</comment>
<dbReference type="PANTHER" id="PTHR10694:SF104">
    <property type="entry name" value="LYSINE-SPECIFIC DEMETHYLASE 4C"/>
    <property type="match status" value="1"/>
</dbReference>
<keyword evidence="12" id="KW-0539">Nucleus</keyword>
<dbReference type="InterPro" id="IPR003347">
    <property type="entry name" value="JmjC_dom"/>
</dbReference>
<evidence type="ECO:0000256" key="7">
    <source>
        <dbReference type="ARBA" id="ARBA00022964"/>
    </source>
</evidence>
<keyword evidence="15" id="KW-0489">Methyltransferase</keyword>
<dbReference type="Gene3D" id="2.60.120.650">
    <property type="entry name" value="Cupin"/>
    <property type="match status" value="1"/>
</dbReference>
<dbReference type="GO" id="GO:0008168">
    <property type="term" value="F:methyltransferase activity"/>
    <property type="evidence" value="ECO:0007669"/>
    <property type="project" value="UniProtKB-KW"/>
</dbReference>
<keyword evidence="16" id="KW-1185">Reference proteome</keyword>
<accession>A0A7K7TBV8</accession>
<protein>
    <recommendedName>
        <fullName evidence="3">[histone H3]-trimethyl-L-lysine(9) demethylase</fullName>
        <ecNumber evidence="3">1.14.11.66</ecNumber>
    </recommendedName>
</protein>
<evidence type="ECO:0000256" key="13">
    <source>
        <dbReference type="ARBA" id="ARBA00049349"/>
    </source>
</evidence>
<evidence type="ECO:0000256" key="11">
    <source>
        <dbReference type="ARBA" id="ARBA00023163"/>
    </source>
</evidence>